<proteinExistence type="predicted"/>
<comment type="caution">
    <text evidence="1">The sequence shown here is derived from an EMBL/GenBank/DDBJ whole genome shotgun (WGS) entry which is preliminary data.</text>
</comment>
<sequence>MSDLDVAGGQRPEEERSLINRLFDTLKFASPIVNPTRLGQAEPSANFLRDGMIAYADGTNWSPGGGGAGYYRYDTTLTTWLPHAAEVWDEFPPAPLITAKVGGSGVPSLNTLQGNIKQYTFSVGDYLYGVSEAIHGYKEGADIDAHIHWATQSSDGTDRGVKWQLEYTMANGDFAAPFDAAFPASTQISVDATIPASTDAKSHIVSSLGTISGTGKKLDSYIVFEIRRIASAGTAPSSNPYGIAVGFHTIFNTDGSRQIGVK</sequence>
<dbReference type="EMBL" id="LAZR01000488">
    <property type="protein sequence ID" value="KKN66848.1"/>
    <property type="molecule type" value="Genomic_DNA"/>
</dbReference>
<accession>A0A0F9VM66</accession>
<reference evidence="1" key="1">
    <citation type="journal article" date="2015" name="Nature">
        <title>Complex archaea that bridge the gap between prokaryotes and eukaryotes.</title>
        <authorList>
            <person name="Spang A."/>
            <person name="Saw J.H."/>
            <person name="Jorgensen S.L."/>
            <person name="Zaremba-Niedzwiedzka K."/>
            <person name="Martijn J."/>
            <person name="Lind A.E."/>
            <person name="van Eijk R."/>
            <person name="Schleper C."/>
            <person name="Guy L."/>
            <person name="Ettema T.J."/>
        </authorList>
    </citation>
    <scope>NUCLEOTIDE SEQUENCE</scope>
</reference>
<gene>
    <name evidence="1" type="ORF">LCGC14_0467160</name>
</gene>
<name>A0A0F9VM66_9ZZZZ</name>
<evidence type="ECO:0000313" key="1">
    <source>
        <dbReference type="EMBL" id="KKN66848.1"/>
    </source>
</evidence>
<dbReference type="AlphaFoldDB" id="A0A0F9VM66"/>
<protein>
    <submittedName>
        <fullName evidence="1">Uncharacterized protein</fullName>
    </submittedName>
</protein>
<organism evidence="1">
    <name type="scientific">marine sediment metagenome</name>
    <dbReference type="NCBI Taxonomy" id="412755"/>
    <lineage>
        <taxon>unclassified sequences</taxon>
        <taxon>metagenomes</taxon>
        <taxon>ecological metagenomes</taxon>
    </lineage>
</organism>